<evidence type="ECO:0000313" key="3">
    <source>
        <dbReference type="Proteomes" id="UP000186922"/>
    </source>
</evidence>
<sequence length="138" mass="15652">MFPENLGYILTLDEAMLPLDFKNCKKAGFSYRGQTRLYSIPRKAKVNADVFNRLVVKPMFDFDVPNLYGADAHKVIPRMDIALSHTAKGRPMAPKPRKKVHNEDSGWRIVQTCLQWTSSQTATSRENFPTESTPPKPA</sequence>
<feature type="compositionally biased region" description="Polar residues" evidence="1">
    <location>
        <begin position="118"/>
        <end position="131"/>
    </location>
</feature>
<dbReference type="Proteomes" id="UP000186922">
    <property type="component" value="Unassembled WGS sequence"/>
</dbReference>
<evidence type="ECO:0000256" key="1">
    <source>
        <dbReference type="SAM" id="MobiDB-lite"/>
    </source>
</evidence>
<reference evidence="2 3" key="1">
    <citation type="journal article" date="2016" name="Nat. Commun.">
        <title>Extremotolerant tardigrade genome and improved radiotolerance of human cultured cells by tardigrade-unique protein.</title>
        <authorList>
            <person name="Hashimoto T."/>
            <person name="Horikawa D.D."/>
            <person name="Saito Y."/>
            <person name="Kuwahara H."/>
            <person name="Kozuka-Hata H."/>
            <person name="Shin-I T."/>
            <person name="Minakuchi Y."/>
            <person name="Ohishi K."/>
            <person name="Motoyama A."/>
            <person name="Aizu T."/>
            <person name="Enomoto A."/>
            <person name="Kondo K."/>
            <person name="Tanaka S."/>
            <person name="Hara Y."/>
            <person name="Koshikawa S."/>
            <person name="Sagara H."/>
            <person name="Miura T."/>
            <person name="Yokobori S."/>
            <person name="Miyagawa K."/>
            <person name="Suzuki Y."/>
            <person name="Kubo T."/>
            <person name="Oyama M."/>
            <person name="Kohara Y."/>
            <person name="Fujiyama A."/>
            <person name="Arakawa K."/>
            <person name="Katayama T."/>
            <person name="Toyoda A."/>
            <person name="Kunieda T."/>
        </authorList>
    </citation>
    <scope>NUCLEOTIDE SEQUENCE [LARGE SCALE GENOMIC DNA]</scope>
    <source>
        <strain evidence="2 3">YOKOZUNA-1</strain>
    </source>
</reference>
<dbReference type="EMBL" id="BDGG01000001">
    <property type="protein sequence ID" value="GAU89548.1"/>
    <property type="molecule type" value="Genomic_DNA"/>
</dbReference>
<keyword evidence="3" id="KW-1185">Reference proteome</keyword>
<gene>
    <name evidence="2" type="primary">RvY_02087-1</name>
    <name evidence="2" type="synonym">RvY_02087.1</name>
    <name evidence="2" type="ORF">RvY_02087</name>
</gene>
<feature type="region of interest" description="Disordered" evidence="1">
    <location>
        <begin position="118"/>
        <end position="138"/>
    </location>
</feature>
<accession>A0A1D1UTP4</accession>
<organism evidence="2 3">
    <name type="scientific">Ramazzottius varieornatus</name>
    <name type="common">Water bear</name>
    <name type="synonym">Tardigrade</name>
    <dbReference type="NCBI Taxonomy" id="947166"/>
    <lineage>
        <taxon>Eukaryota</taxon>
        <taxon>Metazoa</taxon>
        <taxon>Ecdysozoa</taxon>
        <taxon>Tardigrada</taxon>
        <taxon>Eutardigrada</taxon>
        <taxon>Parachela</taxon>
        <taxon>Hypsibioidea</taxon>
        <taxon>Ramazzottiidae</taxon>
        <taxon>Ramazzottius</taxon>
    </lineage>
</organism>
<protein>
    <submittedName>
        <fullName evidence="2">Uncharacterized protein</fullName>
    </submittedName>
</protein>
<evidence type="ECO:0000313" key="2">
    <source>
        <dbReference type="EMBL" id="GAU89548.1"/>
    </source>
</evidence>
<name>A0A1D1UTP4_RAMVA</name>
<proteinExistence type="predicted"/>
<dbReference type="AlphaFoldDB" id="A0A1D1UTP4"/>
<comment type="caution">
    <text evidence="2">The sequence shown here is derived from an EMBL/GenBank/DDBJ whole genome shotgun (WGS) entry which is preliminary data.</text>
</comment>
<dbReference type="OrthoDB" id="6513831at2759"/>